<accession>A0ACB1AM08</accession>
<dbReference type="Proteomes" id="UP001497535">
    <property type="component" value="Unassembled WGS sequence"/>
</dbReference>
<gene>
    <name evidence="1" type="ORF">MENTE1834_LOCUS38851</name>
</gene>
<evidence type="ECO:0000313" key="1">
    <source>
        <dbReference type="EMBL" id="CAK5091030.1"/>
    </source>
</evidence>
<evidence type="ECO:0000313" key="2">
    <source>
        <dbReference type="Proteomes" id="UP001497535"/>
    </source>
</evidence>
<reference evidence="1" key="1">
    <citation type="submission" date="2023-11" db="EMBL/GenBank/DDBJ databases">
        <authorList>
            <person name="Poullet M."/>
        </authorList>
    </citation>
    <scope>NUCLEOTIDE SEQUENCE</scope>
    <source>
        <strain evidence="1">E1834</strain>
    </source>
</reference>
<proteinExistence type="predicted"/>
<name>A0ACB1AM08_MELEN</name>
<organism evidence="1 2">
    <name type="scientific">Meloidogyne enterolobii</name>
    <name type="common">Root-knot nematode worm</name>
    <name type="synonym">Meloidogyne mayaguensis</name>
    <dbReference type="NCBI Taxonomy" id="390850"/>
    <lineage>
        <taxon>Eukaryota</taxon>
        <taxon>Metazoa</taxon>
        <taxon>Ecdysozoa</taxon>
        <taxon>Nematoda</taxon>
        <taxon>Chromadorea</taxon>
        <taxon>Rhabditida</taxon>
        <taxon>Tylenchina</taxon>
        <taxon>Tylenchomorpha</taxon>
        <taxon>Tylenchoidea</taxon>
        <taxon>Meloidogynidae</taxon>
        <taxon>Meloidogyninae</taxon>
        <taxon>Meloidogyne</taxon>
    </lineage>
</organism>
<protein>
    <submittedName>
        <fullName evidence="1">Uncharacterized protein</fullName>
    </submittedName>
</protein>
<dbReference type="EMBL" id="CAVMJV010000085">
    <property type="protein sequence ID" value="CAK5091030.1"/>
    <property type="molecule type" value="Genomic_DNA"/>
</dbReference>
<sequence>MHKEFRGRLGAQILLSVYNAKEVTKEIANSMLINLAGSGLISIILDVFVWPPLLAIVAISCPPLYIPLSVILYSVITNLFVNIADSLFLQRFLIMIEGGNFTPTTLEGFLNNLRDSWKVEKIAIGGALLDNLIQMDTNWDMLGLSILSNEVRKKNSMSRYSINF</sequence>
<comment type="caution">
    <text evidence="1">The sequence shown here is derived from an EMBL/GenBank/DDBJ whole genome shotgun (WGS) entry which is preliminary data.</text>
</comment>
<keyword evidence="2" id="KW-1185">Reference proteome</keyword>